<evidence type="ECO:0000313" key="4">
    <source>
        <dbReference type="Proteomes" id="UP001501433"/>
    </source>
</evidence>
<name>A0ABP9CV62_9FLAO</name>
<dbReference type="Proteomes" id="UP001501433">
    <property type="component" value="Unassembled WGS sequence"/>
</dbReference>
<dbReference type="RefSeq" id="WP_345278031.1">
    <property type="nucleotide sequence ID" value="NZ_BAABJW010000005.1"/>
</dbReference>
<gene>
    <name evidence="3" type="ORF">GCM10023330_28670</name>
</gene>
<accession>A0ABP9CV62</accession>
<dbReference type="Gene3D" id="3.30.1120.10">
    <property type="match status" value="1"/>
</dbReference>
<reference evidence="4" key="1">
    <citation type="journal article" date="2019" name="Int. J. Syst. Evol. Microbiol.">
        <title>The Global Catalogue of Microorganisms (GCM) 10K type strain sequencing project: providing services to taxonomists for standard genome sequencing and annotation.</title>
        <authorList>
            <consortium name="The Broad Institute Genomics Platform"/>
            <consortium name="The Broad Institute Genome Sequencing Center for Infectious Disease"/>
            <person name="Wu L."/>
            <person name="Ma J."/>
        </authorList>
    </citation>
    <scope>NUCLEOTIDE SEQUENCE [LARGE SCALE GENOMIC DNA]</scope>
    <source>
        <strain evidence="4">JCM 18325</strain>
    </source>
</reference>
<comment type="caution">
    <text evidence="3">The sequence shown here is derived from an EMBL/GenBank/DDBJ whole genome shotgun (WGS) entry which is preliminary data.</text>
</comment>
<dbReference type="EMBL" id="BAABJW010000005">
    <property type="protein sequence ID" value="GAA4818096.1"/>
    <property type="molecule type" value="Genomic_DNA"/>
</dbReference>
<dbReference type="SUPFAM" id="SSF53649">
    <property type="entry name" value="Alkaline phosphatase-like"/>
    <property type="match status" value="1"/>
</dbReference>
<dbReference type="InterPro" id="IPR050738">
    <property type="entry name" value="Sulfatase"/>
</dbReference>
<keyword evidence="4" id="KW-1185">Reference proteome</keyword>
<evidence type="ECO:0000259" key="2">
    <source>
        <dbReference type="Pfam" id="PF00884"/>
    </source>
</evidence>
<proteinExistence type="inferred from homology"/>
<dbReference type="Gene3D" id="3.40.720.10">
    <property type="entry name" value="Alkaline Phosphatase, subunit A"/>
    <property type="match status" value="1"/>
</dbReference>
<dbReference type="PANTHER" id="PTHR42693:SF33">
    <property type="entry name" value="ARYLSULFATASE"/>
    <property type="match status" value="1"/>
</dbReference>
<dbReference type="Pfam" id="PF00884">
    <property type="entry name" value="Sulfatase"/>
    <property type="match status" value="1"/>
</dbReference>
<dbReference type="InterPro" id="IPR000917">
    <property type="entry name" value="Sulfatase_N"/>
</dbReference>
<organism evidence="3 4">
    <name type="scientific">Litoribaculum gwangyangense</name>
    <dbReference type="NCBI Taxonomy" id="1130722"/>
    <lineage>
        <taxon>Bacteria</taxon>
        <taxon>Pseudomonadati</taxon>
        <taxon>Bacteroidota</taxon>
        <taxon>Flavobacteriia</taxon>
        <taxon>Flavobacteriales</taxon>
        <taxon>Flavobacteriaceae</taxon>
        <taxon>Litoribaculum</taxon>
    </lineage>
</organism>
<feature type="domain" description="Sulfatase N-terminal" evidence="2">
    <location>
        <begin position="31"/>
        <end position="339"/>
    </location>
</feature>
<evidence type="ECO:0000256" key="1">
    <source>
        <dbReference type="ARBA" id="ARBA00008779"/>
    </source>
</evidence>
<sequence>MKKFIQKSKLKTIIILGFSLFFIGVSSQEKPNIIFILADDLGYGDLSCYGAKDIQTPNIDKLGKDGIRFTRAYANSTVCSPSRAAILTGNYPDMVGVPGVIRDMPYNSWGNLKDDVKTLPESLKTLNYSTALIGKWHLGYKAPDLPHYRGFDFFKGYVGDMMDDYYTHQRHGINWMRENNLEIKLEGHATDLFTDWALDYIQEQKTPFFLFLAYNAPHDPVQPPNEWLIKVQRRESHLTLKRQKMIALIEHLDYSVGRILNHLKVNQLENTIIVFTSDNGGALQYGASNAPYSGGKGDMLEGGIRVPCLVKLPNQSQNEVVNTPLILMDFYPTILELAGFNKKLDLPSRPIPILTSPQEPINANRSLIWMRREGHKYGGRSYYAITDGRYKLLQNDPFSSYKLFDLLEDPLETKPINLKTKEESLFKELTKHIQTSGSIPWQ</sequence>
<evidence type="ECO:0000313" key="3">
    <source>
        <dbReference type="EMBL" id="GAA4818096.1"/>
    </source>
</evidence>
<comment type="similarity">
    <text evidence="1">Belongs to the sulfatase family.</text>
</comment>
<dbReference type="PANTHER" id="PTHR42693">
    <property type="entry name" value="ARYLSULFATASE FAMILY MEMBER"/>
    <property type="match status" value="1"/>
</dbReference>
<protein>
    <recommendedName>
        <fullName evidence="2">Sulfatase N-terminal domain-containing protein</fullName>
    </recommendedName>
</protein>
<dbReference type="InterPro" id="IPR017850">
    <property type="entry name" value="Alkaline_phosphatase_core_sf"/>
</dbReference>